<sequence>MTPMHESLRHRFFSLYDGVVAFHDWCGLRYVSAEVDDSRAVMPFQPRLCGPDGAITPAMAAALADVAAGQAAAAAFEWRKQVATVSLQQAVLGPIPRGKGLVASASARPLQGDFVLTEIMIAAEDAPDVPLILSQGRMIAVRDVELDETARAPFPPRADFSIDPLSGPEGMVTEQRADVLVGRLAFRPQFMGNSSRNALHGGLIAAALYTAVARFGASLPRPLSLYDGVVDYLASGRPADLSVTIAAERAANRVAFVTGRVEQDVPGGGRVVIARLNATLGATS</sequence>
<dbReference type="AlphaFoldDB" id="A0A7W6K590"/>
<protein>
    <submittedName>
        <fullName evidence="2">Acyl-coenzyme A thioesterase PaaI-like protein</fullName>
    </submittedName>
</protein>
<comment type="caution">
    <text evidence="2">The sequence shown here is derived from an EMBL/GenBank/DDBJ whole genome shotgun (WGS) entry which is preliminary data.</text>
</comment>
<dbReference type="Pfam" id="PF13622">
    <property type="entry name" value="4HBT_3"/>
    <property type="match status" value="1"/>
</dbReference>
<dbReference type="SUPFAM" id="SSF54637">
    <property type="entry name" value="Thioesterase/thiol ester dehydrase-isomerase"/>
    <property type="match status" value="2"/>
</dbReference>
<dbReference type="Gene3D" id="3.10.129.10">
    <property type="entry name" value="Hotdog Thioesterase"/>
    <property type="match status" value="2"/>
</dbReference>
<evidence type="ECO:0000313" key="2">
    <source>
        <dbReference type="EMBL" id="MBB4105416.1"/>
    </source>
</evidence>
<dbReference type="Proteomes" id="UP000584824">
    <property type="component" value="Unassembled WGS sequence"/>
</dbReference>
<name>A0A7W6K590_9HYPH</name>
<reference evidence="2 3" key="1">
    <citation type="submission" date="2020-08" db="EMBL/GenBank/DDBJ databases">
        <title>Genomic Encyclopedia of Type Strains, Phase IV (KMG-IV): sequencing the most valuable type-strain genomes for metagenomic binning, comparative biology and taxonomic classification.</title>
        <authorList>
            <person name="Goeker M."/>
        </authorList>
    </citation>
    <scope>NUCLEOTIDE SEQUENCE [LARGE SCALE GENOMIC DNA]</scope>
    <source>
        <strain evidence="2 3">DSM 26385</strain>
    </source>
</reference>
<organism evidence="2 3">
    <name type="scientific">Allorhizobium borbori</name>
    <dbReference type="NCBI Taxonomy" id="485907"/>
    <lineage>
        <taxon>Bacteria</taxon>
        <taxon>Pseudomonadati</taxon>
        <taxon>Pseudomonadota</taxon>
        <taxon>Alphaproteobacteria</taxon>
        <taxon>Hyphomicrobiales</taxon>
        <taxon>Rhizobiaceae</taxon>
        <taxon>Rhizobium/Agrobacterium group</taxon>
        <taxon>Allorhizobium</taxon>
    </lineage>
</organism>
<dbReference type="RefSeq" id="WP_183794876.1">
    <property type="nucleotide sequence ID" value="NZ_JACIDU010000020.1"/>
</dbReference>
<feature type="domain" description="Acyl-CoA thioesterase-like N-terminal HotDog" evidence="1">
    <location>
        <begin position="198"/>
        <end position="280"/>
    </location>
</feature>
<dbReference type="InterPro" id="IPR029069">
    <property type="entry name" value="HotDog_dom_sf"/>
</dbReference>
<accession>A0A7W6K590</accession>
<gene>
    <name evidence="2" type="ORF">GGQ66_004003</name>
</gene>
<evidence type="ECO:0000259" key="1">
    <source>
        <dbReference type="Pfam" id="PF13622"/>
    </source>
</evidence>
<keyword evidence="3" id="KW-1185">Reference proteome</keyword>
<dbReference type="EMBL" id="JACIDU010000020">
    <property type="protein sequence ID" value="MBB4105416.1"/>
    <property type="molecule type" value="Genomic_DNA"/>
</dbReference>
<evidence type="ECO:0000313" key="3">
    <source>
        <dbReference type="Proteomes" id="UP000584824"/>
    </source>
</evidence>
<dbReference type="InterPro" id="IPR049449">
    <property type="entry name" value="TesB_ACOT8-like_N"/>
</dbReference>
<proteinExistence type="predicted"/>